<dbReference type="HOGENOM" id="CLU_347751_0_0_0"/>
<evidence type="ECO:0000256" key="2">
    <source>
        <dbReference type="ARBA" id="ARBA00022692"/>
    </source>
</evidence>
<dbReference type="Proteomes" id="UP000007881">
    <property type="component" value="Chromosome"/>
</dbReference>
<dbReference type="GO" id="GO:0003824">
    <property type="term" value="F:catalytic activity"/>
    <property type="evidence" value="ECO:0007669"/>
    <property type="project" value="UniProtKB-ARBA"/>
</dbReference>
<keyword evidence="4" id="KW-0472">Membrane</keyword>
<dbReference type="InterPro" id="IPR029787">
    <property type="entry name" value="Nucleotide_cyclase"/>
</dbReference>
<dbReference type="GO" id="GO:0007165">
    <property type="term" value="P:signal transduction"/>
    <property type="evidence" value="ECO:0007669"/>
    <property type="project" value="UniProtKB-ARBA"/>
</dbReference>
<dbReference type="PROSITE" id="PS50887">
    <property type="entry name" value="GGDEF"/>
    <property type="match status" value="1"/>
</dbReference>
<dbReference type="InterPro" id="IPR043128">
    <property type="entry name" value="Rev_trsase/Diguanyl_cyclase"/>
</dbReference>
<feature type="region of interest" description="Disordered" evidence="5">
    <location>
        <begin position="150"/>
        <end position="173"/>
    </location>
</feature>
<dbReference type="InterPro" id="IPR042240">
    <property type="entry name" value="CHASE_sf"/>
</dbReference>
<dbReference type="SUPFAM" id="SSF55073">
    <property type="entry name" value="Nucleotide cyclase"/>
    <property type="match status" value="1"/>
</dbReference>
<dbReference type="Pfam" id="PF00563">
    <property type="entry name" value="EAL"/>
    <property type="match status" value="1"/>
</dbReference>
<evidence type="ECO:0000259" key="6">
    <source>
        <dbReference type="PROSITE" id="PS50839"/>
    </source>
</evidence>
<dbReference type="Pfam" id="PF00990">
    <property type="entry name" value="GGDEF"/>
    <property type="match status" value="2"/>
</dbReference>
<dbReference type="AlphaFoldDB" id="I0IHL4"/>
<dbReference type="SMART" id="SM00267">
    <property type="entry name" value="GGDEF"/>
    <property type="match status" value="1"/>
</dbReference>
<feature type="compositionally biased region" description="Basic and acidic residues" evidence="5">
    <location>
        <begin position="160"/>
        <end position="173"/>
    </location>
</feature>
<feature type="domain" description="GGDEF" evidence="8">
    <location>
        <begin position="383"/>
        <end position="536"/>
    </location>
</feature>
<dbReference type="PROSITE" id="PS50839">
    <property type="entry name" value="CHASE"/>
    <property type="match status" value="1"/>
</dbReference>
<evidence type="ECO:0000259" key="7">
    <source>
        <dbReference type="PROSITE" id="PS50883"/>
    </source>
</evidence>
<dbReference type="InterPro" id="IPR000160">
    <property type="entry name" value="GGDEF_dom"/>
</dbReference>
<dbReference type="PANTHER" id="PTHR44757:SF2">
    <property type="entry name" value="BIOFILM ARCHITECTURE MAINTENANCE PROTEIN MBAA"/>
    <property type="match status" value="1"/>
</dbReference>
<dbReference type="InterPro" id="IPR001633">
    <property type="entry name" value="EAL_dom"/>
</dbReference>
<evidence type="ECO:0000256" key="1">
    <source>
        <dbReference type="ARBA" id="ARBA00004370"/>
    </source>
</evidence>
<dbReference type="GO" id="GO:0016020">
    <property type="term" value="C:membrane"/>
    <property type="evidence" value="ECO:0007669"/>
    <property type="project" value="UniProtKB-SubCell"/>
</dbReference>
<dbReference type="STRING" id="1142394.PSMK_25930"/>
<dbReference type="Gene3D" id="3.20.20.450">
    <property type="entry name" value="EAL domain"/>
    <property type="match status" value="1"/>
</dbReference>
<keyword evidence="10" id="KW-1185">Reference proteome</keyword>
<dbReference type="InterPro" id="IPR052155">
    <property type="entry name" value="Biofilm_reg_signaling"/>
</dbReference>
<dbReference type="Gene3D" id="3.30.450.350">
    <property type="entry name" value="CHASE domain"/>
    <property type="match status" value="1"/>
</dbReference>
<evidence type="ECO:0000256" key="3">
    <source>
        <dbReference type="ARBA" id="ARBA00022989"/>
    </source>
</evidence>
<dbReference type="NCBIfam" id="TIGR00254">
    <property type="entry name" value="GGDEF"/>
    <property type="match status" value="2"/>
</dbReference>
<dbReference type="Gene3D" id="3.30.70.270">
    <property type="match status" value="1"/>
</dbReference>
<accession>I0IHL4</accession>
<proteinExistence type="predicted"/>
<dbReference type="CDD" id="cd01949">
    <property type="entry name" value="GGDEF"/>
    <property type="match status" value="1"/>
</dbReference>
<evidence type="ECO:0000256" key="5">
    <source>
        <dbReference type="SAM" id="MobiDB-lite"/>
    </source>
</evidence>
<protein>
    <recommendedName>
        <fullName evidence="11">Signaling protein</fullName>
    </recommendedName>
</protein>
<evidence type="ECO:0000259" key="8">
    <source>
        <dbReference type="PROSITE" id="PS50887"/>
    </source>
</evidence>
<evidence type="ECO:0000256" key="4">
    <source>
        <dbReference type="ARBA" id="ARBA00023136"/>
    </source>
</evidence>
<dbReference type="eggNOG" id="COG5001">
    <property type="taxonomic scope" value="Bacteria"/>
</dbReference>
<dbReference type="SMART" id="SM00052">
    <property type="entry name" value="EAL"/>
    <property type="match status" value="1"/>
</dbReference>
<keyword evidence="2" id="KW-0812">Transmembrane</keyword>
<evidence type="ECO:0008006" key="11">
    <source>
        <dbReference type="Google" id="ProtNLM"/>
    </source>
</evidence>
<dbReference type="EMBL" id="AP012338">
    <property type="protein sequence ID" value="BAM04752.1"/>
    <property type="molecule type" value="Genomic_DNA"/>
</dbReference>
<dbReference type="InterPro" id="IPR006189">
    <property type="entry name" value="CHASE_dom"/>
</dbReference>
<dbReference type="InterPro" id="IPR035919">
    <property type="entry name" value="EAL_sf"/>
</dbReference>
<dbReference type="PANTHER" id="PTHR44757">
    <property type="entry name" value="DIGUANYLATE CYCLASE DGCP"/>
    <property type="match status" value="1"/>
</dbReference>
<dbReference type="KEGG" id="phm:PSMK_25930"/>
<dbReference type="SUPFAM" id="SSF141868">
    <property type="entry name" value="EAL domain-like"/>
    <property type="match status" value="1"/>
</dbReference>
<organism evidence="9 10">
    <name type="scientific">Phycisphaera mikurensis (strain NBRC 102666 / KCTC 22515 / FYK2301M01)</name>
    <dbReference type="NCBI Taxonomy" id="1142394"/>
    <lineage>
        <taxon>Bacteria</taxon>
        <taxon>Pseudomonadati</taxon>
        <taxon>Planctomycetota</taxon>
        <taxon>Phycisphaerae</taxon>
        <taxon>Phycisphaerales</taxon>
        <taxon>Phycisphaeraceae</taxon>
        <taxon>Phycisphaera</taxon>
    </lineage>
</organism>
<dbReference type="CDD" id="cd01948">
    <property type="entry name" value="EAL"/>
    <property type="match status" value="1"/>
</dbReference>
<dbReference type="Pfam" id="PF03924">
    <property type="entry name" value="CHASE"/>
    <property type="match status" value="1"/>
</dbReference>
<feature type="domain" description="CHASE" evidence="6">
    <location>
        <begin position="70"/>
        <end position="292"/>
    </location>
</feature>
<gene>
    <name evidence="9" type="ordered locus">PSMK_25930</name>
</gene>
<comment type="subcellular location">
    <subcellularLocation>
        <location evidence="1">Membrane</location>
    </subcellularLocation>
</comment>
<dbReference type="PROSITE" id="PS50883">
    <property type="entry name" value="EAL"/>
    <property type="match status" value="1"/>
</dbReference>
<dbReference type="eggNOG" id="COG3614">
    <property type="taxonomic scope" value="Bacteria"/>
</dbReference>
<keyword evidence="3" id="KW-1133">Transmembrane helix</keyword>
<evidence type="ECO:0000313" key="9">
    <source>
        <dbReference type="EMBL" id="BAM04752.1"/>
    </source>
</evidence>
<name>I0IHL4_PHYMF</name>
<reference evidence="9 10" key="1">
    <citation type="submission" date="2012-02" db="EMBL/GenBank/DDBJ databases">
        <title>Complete genome sequence of Phycisphaera mikurensis NBRC 102666.</title>
        <authorList>
            <person name="Ankai A."/>
            <person name="Hosoyama A."/>
            <person name="Terui Y."/>
            <person name="Sekine M."/>
            <person name="Fukai R."/>
            <person name="Kato Y."/>
            <person name="Nakamura S."/>
            <person name="Yamada-Narita S."/>
            <person name="Kawakoshi A."/>
            <person name="Fukunaga Y."/>
            <person name="Yamazaki S."/>
            <person name="Fujita N."/>
        </authorList>
    </citation>
    <scope>NUCLEOTIDE SEQUENCE [LARGE SCALE GENOMIC DNA]</scope>
    <source>
        <strain evidence="10">NBRC 102666 / KCTC 22515 / FYK2301M01</strain>
    </source>
</reference>
<evidence type="ECO:0000313" key="10">
    <source>
        <dbReference type="Proteomes" id="UP000007881"/>
    </source>
</evidence>
<sequence>MLAERLPRPRFLVVAVLTLTTLATGGLVHANRAQDAARHERLAEKLAEELQRRVEIYAHGLRGLRSAFAGSVHVSRAGFSRSVASQQPATLYPAAIGIGYAQNVLPADREAFLREVRADGSLNSPDAFASPPPADRPWLAMKYAEPEGPNATVLGQGLESEPRRRAAAERARDTGEPVLTATLRLRGDGAGTPGFLLLLGDYGHGPPPIDEAARRAAIRGWLMVALRADRLFTGAARVTDHELDFAVDELRPGAEPEVLYVAAATGPAAAAVRGPGSSTRTLRLGGRDWSIRTRPNDAFQAASHAPAVATAAGGSLLALVLGLLLRSQRTMLRHAHTLARTMTLDLKRAAMTDRLTGLPNRARIIDRIAQAMADARSGAAEGPRFAVFFLDFDRFKQVNDRLGHDAGDELLRLIGGRLRAALRSEDATAAGRMKATPTPGRRTRDLMAARLGGDEFVVLIEGLGGVADAEAVGKRLLDVLAPDYDIGGHTVRSTASVGVALGNAGHRDVAALLREADAAMYEAKRRAPGTLRVFDAEMREEERLRMQVAADLPRAAERAEMRLVYQPIVRTRSGGTESLEALVRWDHPELGSIPPDRFIPLAEASGQIIPLGAWILDRALEAYAGWRRDPRFPRDAALSVNLSRRQLADPGFCRTASTLLAKHGVPASRLHLEVTEREVMDEPEAALRTLAKLRAGGIRIDLDDFGTGQSSLAALHRFPLDVLKIDRAFVSGLGVDATRTAVFRGVLDLARTLRLEVVAEGIETPLQLEIATSLRCDFVQGFGLSRPLRPEDVPAFCHAAAGGLNRPRLAA</sequence>
<feature type="domain" description="EAL" evidence="7">
    <location>
        <begin position="545"/>
        <end position="801"/>
    </location>
</feature>
<dbReference type="SMART" id="SM01079">
    <property type="entry name" value="CHASE"/>
    <property type="match status" value="1"/>
</dbReference>